<proteinExistence type="predicted"/>
<evidence type="ECO:0000313" key="3">
    <source>
        <dbReference type="EMBL" id="GCE05527.1"/>
    </source>
</evidence>
<protein>
    <recommendedName>
        <fullName evidence="2">Insertion element IS402-like domain-containing protein</fullName>
    </recommendedName>
</protein>
<evidence type="ECO:0000256" key="1">
    <source>
        <dbReference type="SAM" id="MobiDB-lite"/>
    </source>
</evidence>
<dbReference type="EMBL" id="BIFQ01000001">
    <property type="protein sequence ID" value="GCE05527.1"/>
    <property type="molecule type" value="Genomic_DNA"/>
</dbReference>
<dbReference type="RefSeq" id="WP_235845709.1">
    <property type="nucleotide sequence ID" value="NZ_BIFQ01000001.1"/>
</dbReference>
<comment type="caution">
    <text evidence="3">The sequence shown here is derived from an EMBL/GenBank/DDBJ whole genome shotgun (WGS) entry which is preliminary data.</text>
</comment>
<evidence type="ECO:0000313" key="4">
    <source>
        <dbReference type="EMBL" id="GCE08965.1"/>
    </source>
</evidence>
<feature type="compositionally biased region" description="Basic and acidic residues" evidence="1">
    <location>
        <begin position="121"/>
        <end position="130"/>
    </location>
</feature>
<feature type="region of interest" description="Disordered" evidence="1">
    <location>
        <begin position="94"/>
        <end position="142"/>
    </location>
</feature>
<dbReference type="Pfam" id="PF13340">
    <property type="entry name" value="DUF4096"/>
    <property type="match status" value="1"/>
</dbReference>
<dbReference type="AlphaFoldDB" id="A0A401ZF86"/>
<dbReference type="InterPro" id="IPR025161">
    <property type="entry name" value="IS402-like_dom"/>
</dbReference>
<accession>A0A401ZF86</accession>
<organism evidence="3 5">
    <name type="scientific">Dictyobacter aurantiacus</name>
    <dbReference type="NCBI Taxonomy" id="1936993"/>
    <lineage>
        <taxon>Bacteria</taxon>
        <taxon>Bacillati</taxon>
        <taxon>Chloroflexota</taxon>
        <taxon>Ktedonobacteria</taxon>
        <taxon>Ktedonobacterales</taxon>
        <taxon>Dictyobacteraceae</taxon>
        <taxon>Dictyobacter</taxon>
    </lineage>
</organism>
<evidence type="ECO:0000259" key="2">
    <source>
        <dbReference type="Pfam" id="PF13340"/>
    </source>
</evidence>
<feature type="domain" description="Insertion element IS402-like" evidence="2">
    <location>
        <begin position="14"/>
        <end position="86"/>
    </location>
</feature>
<dbReference type="NCBIfam" id="NF033580">
    <property type="entry name" value="transpos_IS5_3"/>
    <property type="match status" value="1"/>
</dbReference>
<reference evidence="5" key="1">
    <citation type="submission" date="2018-12" db="EMBL/GenBank/DDBJ databases">
        <title>Tengunoibacter tsumagoiensis gen. nov., sp. nov., Dictyobacter kobayashii sp. nov., D. alpinus sp. nov., and D. joshuensis sp. nov. and description of Dictyobacteraceae fam. nov. within the order Ktedonobacterales isolated from Tengu-no-mugimeshi.</title>
        <authorList>
            <person name="Wang C.M."/>
            <person name="Zheng Y."/>
            <person name="Sakai Y."/>
            <person name="Toyoda A."/>
            <person name="Minakuchi Y."/>
            <person name="Abe K."/>
            <person name="Yokota A."/>
            <person name="Yabe S."/>
        </authorList>
    </citation>
    <scope>NUCLEOTIDE SEQUENCE [LARGE SCALE GENOMIC DNA]</scope>
    <source>
        <strain evidence="5">S-27</strain>
    </source>
</reference>
<evidence type="ECO:0000313" key="5">
    <source>
        <dbReference type="Proteomes" id="UP000287224"/>
    </source>
</evidence>
<dbReference type="PANTHER" id="PTHR30007">
    <property type="entry name" value="PHP DOMAIN PROTEIN"/>
    <property type="match status" value="1"/>
</dbReference>
<reference evidence="3" key="2">
    <citation type="journal article" date="2019" name="Int. J. Syst. Evol. Microbiol.">
        <title>Tengunoibacter tsumagoiensis gen. nov., sp. nov., Dictyobacter kobayashii sp. nov., Dictyobacter alpinus sp. nov., and description of Dictyobacteraceae fam. nov. within the order Ktedonobacterales isolated from Tengu-no-mugimeshi, a soil-like granular mass of micro-organisms, and emended descriptions of the genera Ktedonobacter and Dictyobacter.</title>
        <authorList>
            <person name="Wang C."/>
            <person name="Zheng Y."/>
            <person name="Sakai Y."/>
            <person name="Toyoda A."/>
            <person name="Minakuchi Y."/>
            <person name="Abe K."/>
            <person name="Yokota A."/>
            <person name="Yabe S."/>
        </authorList>
    </citation>
    <scope>NUCLEOTIDE SEQUENCE</scope>
    <source>
        <strain evidence="3">S-27</strain>
    </source>
</reference>
<dbReference type="PANTHER" id="PTHR30007:SF0">
    <property type="entry name" value="TRANSPOSASE"/>
    <property type="match status" value="1"/>
</dbReference>
<dbReference type="EMBL" id="BIFQ01000002">
    <property type="protein sequence ID" value="GCE08965.1"/>
    <property type="molecule type" value="Genomic_DNA"/>
</dbReference>
<feature type="compositionally biased region" description="Polar residues" evidence="1">
    <location>
        <begin position="133"/>
        <end position="142"/>
    </location>
</feature>
<sequence length="142" mass="16585">MPSRAVWRAYPSDVSDEQWSVLEPLIPRVHREAVYHYHERRMIVNAILYVLRSGCPWRSLPHDFPPYGTVHSYFRRWQREGVWDQVLEALRMQMRQQEGRDPQPSVGVIDSQSIKSSAVRGPEKGYDAGKKNVGTQATRPRR</sequence>
<keyword evidence="5" id="KW-1185">Reference proteome</keyword>
<dbReference type="Proteomes" id="UP000287224">
    <property type="component" value="Unassembled WGS sequence"/>
</dbReference>
<name>A0A401ZF86_9CHLR</name>
<gene>
    <name evidence="3" type="ORF">KDAU_28560</name>
    <name evidence="4" type="ORF">KDAU_62940</name>
</gene>